<evidence type="ECO:0000256" key="6">
    <source>
        <dbReference type="SAM" id="Phobius"/>
    </source>
</evidence>
<keyword evidence="4 5" id="KW-0408">Iron</keyword>
<accession>A0A9D4ZNB3</accession>
<keyword evidence="6" id="KW-0472">Membrane</keyword>
<dbReference type="InterPro" id="IPR036396">
    <property type="entry name" value="Cyt_P450_sf"/>
</dbReference>
<dbReference type="PRINTS" id="PR00463">
    <property type="entry name" value="EP450I"/>
</dbReference>
<dbReference type="SUPFAM" id="SSF48264">
    <property type="entry name" value="Cytochrome P450"/>
    <property type="match status" value="1"/>
</dbReference>
<evidence type="ECO:0000256" key="2">
    <source>
        <dbReference type="ARBA" id="ARBA00022723"/>
    </source>
</evidence>
<feature type="transmembrane region" description="Helical" evidence="6">
    <location>
        <begin position="6"/>
        <end position="24"/>
    </location>
</feature>
<evidence type="ECO:0000313" key="8">
    <source>
        <dbReference type="Proteomes" id="UP000886520"/>
    </source>
</evidence>
<dbReference type="GO" id="GO:0004497">
    <property type="term" value="F:monooxygenase activity"/>
    <property type="evidence" value="ECO:0007669"/>
    <property type="project" value="InterPro"/>
</dbReference>
<gene>
    <name evidence="7" type="ORF">GOP47_0001696</name>
</gene>
<evidence type="ECO:0000256" key="4">
    <source>
        <dbReference type="ARBA" id="ARBA00023004"/>
    </source>
</evidence>
<keyword evidence="6" id="KW-0812">Transmembrane</keyword>
<dbReference type="InterPro" id="IPR001128">
    <property type="entry name" value="Cyt_P450"/>
</dbReference>
<dbReference type="Pfam" id="PF00067">
    <property type="entry name" value="p450"/>
    <property type="match status" value="1"/>
</dbReference>
<dbReference type="AlphaFoldDB" id="A0A9D4ZNB3"/>
<dbReference type="PANTHER" id="PTHR24296">
    <property type="entry name" value="CYTOCHROME P450"/>
    <property type="match status" value="1"/>
</dbReference>
<keyword evidence="3" id="KW-0560">Oxidoreductase</keyword>
<dbReference type="OrthoDB" id="1470350at2759"/>
<dbReference type="GO" id="GO:0020037">
    <property type="term" value="F:heme binding"/>
    <property type="evidence" value="ECO:0007669"/>
    <property type="project" value="InterPro"/>
</dbReference>
<sequence length="517" mass="59297">MHPHGFTTVWALCLATIYFFLYRWSQRNTVGPKSWPLLGASIEQLRNYERLHDWVLQYLEKADTIHVPMPFGYSYTYTANPDNVEYILKSNFSNFPKGQAFHENMEELLGDGIFNSDGDVWRQQRKTASFEFASKVLRDFSTVVFREYAQKLAFILAHFAQKHCCPIDMQDIYMRLTLDSICKIGFGVDMGTLSPLLPEVPFATSFDQANYIVTLRFIDPLWKLKRFFNIGPEALLKKSLQVIDEFTYRVIRTRREEINSTQPLKHRENARPDILSRFIMLSEEPGNKLNDKSLRDIVLNFVIAGRDTTAVTLSWFTFLLTQHPHVADLIYNELCLFEQHHTQQASTQCSTSLHDHILSFANLLSYDSVASLPYLHASLCETLRLYPAVPEDPKGILADDVLPTGVRLKKGCMVTYSPYCMGRMKALWGDDACSFNPDRWIKNNALQSVSPFKFTTFQAGPRICIGKDSAFLQLKITTAILCRFFTFKLVQDCPVKYKTMAILAMAHGLKVFAVARS</sequence>
<dbReference type="EMBL" id="JABFUD020000003">
    <property type="protein sequence ID" value="KAI5081953.1"/>
    <property type="molecule type" value="Genomic_DNA"/>
</dbReference>
<comment type="caution">
    <text evidence="7">The sequence shown here is derived from an EMBL/GenBank/DDBJ whole genome shotgun (WGS) entry which is preliminary data.</text>
</comment>
<keyword evidence="8" id="KW-1185">Reference proteome</keyword>
<comment type="similarity">
    <text evidence="1">Belongs to the cytochrome P450 family.</text>
</comment>
<keyword evidence="2 5" id="KW-0479">Metal-binding</keyword>
<proteinExistence type="inferred from homology"/>
<dbReference type="PRINTS" id="PR00385">
    <property type="entry name" value="P450"/>
</dbReference>
<dbReference type="Gene3D" id="1.10.630.10">
    <property type="entry name" value="Cytochrome P450"/>
    <property type="match status" value="1"/>
</dbReference>
<dbReference type="Proteomes" id="UP000886520">
    <property type="component" value="Chromosome 2"/>
</dbReference>
<dbReference type="CDD" id="cd11064">
    <property type="entry name" value="CYP86A"/>
    <property type="match status" value="1"/>
</dbReference>
<feature type="binding site" description="axial binding residue" evidence="5">
    <location>
        <position position="464"/>
    </location>
    <ligand>
        <name>heme</name>
        <dbReference type="ChEBI" id="CHEBI:30413"/>
    </ligand>
    <ligandPart>
        <name>Fe</name>
        <dbReference type="ChEBI" id="CHEBI:18248"/>
    </ligandPart>
</feature>
<dbReference type="GO" id="GO:0005506">
    <property type="term" value="F:iron ion binding"/>
    <property type="evidence" value="ECO:0007669"/>
    <property type="project" value="InterPro"/>
</dbReference>
<dbReference type="GO" id="GO:0016705">
    <property type="term" value="F:oxidoreductase activity, acting on paired donors, with incorporation or reduction of molecular oxygen"/>
    <property type="evidence" value="ECO:0007669"/>
    <property type="project" value="InterPro"/>
</dbReference>
<evidence type="ECO:0000313" key="7">
    <source>
        <dbReference type="EMBL" id="KAI5081953.1"/>
    </source>
</evidence>
<reference evidence="7" key="1">
    <citation type="submission" date="2021-01" db="EMBL/GenBank/DDBJ databases">
        <title>Adiantum capillus-veneris genome.</title>
        <authorList>
            <person name="Fang Y."/>
            <person name="Liao Q."/>
        </authorList>
    </citation>
    <scope>NUCLEOTIDE SEQUENCE</scope>
    <source>
        <strain evidence="7">H3</strain>
        <tissue evidence="7">Leaf</tissue>
    </source>
</reference>
<evidence type="ECO:0000256" key="1">
    <source>
        <dbReference type="ARBA" id="ARBA00010617"/>
    </source>
</evidence>
<organism evidence="7 8">
    <name type="scientific">Adiantum capillus-veneris</name>
    <name type="common">Maidenhair fern</name>
    <dbReference type="NCBI Taxonomy" id="13818"/>
    <lineage>
        <taxon>Eukaryota</taxon>
        <taxon>Viridiplantae</taxon>
        <taxon>Streptophyta</taxon>
        <taxon>Embryophyta</taxon>
        <taxon>Tracheophyta</taxon>
        <taxon>Polypodiopsida</taxon>
        <taxon>Polypodiidae</taxon>
        <taxon>Polypodiales</taxon>
        <taxon>Pteridineae</taxon>
        <taxon>Pteridaceae</taxon>
        <taxon>Vittarioideae</taxon>
        <taxon>Adiantum</taxon>
    </lineage>
</organism>
<evidence type="ECO:0000256" key="3">
    <source>
        <dbReference type="ARBA" id="ARBA00023002"/>
    </source>
</evidence>
<keyword evidence="6" id="KW-1133">Transmembrane helix</keyword>
<protein>
    <recommendedName>
        <fullName evidence="9">Cytochrome P450</fullName>
    </recommendedName>
</protein>
<name>A0A9D4ZNB3_ADICA</name>
<evidence type="ECO:0008006" key="9">
    <source>
        <dbReference type="Google" id="ProtNLM"/>
    </source>
</evidence>
<comment type="cofactor">
    <cofactor evidence="5">
        <name>heme</name>
        <dbReference type="ChEBI" id="CHEBI:30413"/>
    </cofactor>
</comment>
<evidence type="ECO:0000256" key="5">
    <source>
        <dbReference type="PIRSR" id="PIRSR602401-1"/>
    </source>
</evidence>
<dbReference type="InterPro" id="IPR002401">
    <property type="entry name" value="Cyt_P450_E_grp-I"/>
</dbReference>
<keyword evidence="5" id="KW-0349">Heme</keyword>